<accession>A0A747XJE1</accession>
<evidence type="ECO:0000313" key="1">
    <source>
        <dbReference type="EMBL" id="HAF4697648.1"/>
    </source>
</evidence>
<reference evidence="1" key="1">
    <citation type="journal article" date="2018" name="Genome Biol.">
        <title>SKESA: strategic k-mer extension for scrupulous assemblies.</title>
        <authorList>
            <person name="Souvorov A."/>
            <person name="Agarwala R."/>
            <person name="Lipman D.J."/>
        </authorList>
    </citation>
    <scope>NUCLEOTIDE SEQUENCE</scope>
    <source>
        <strain evidence="1">MA.CK_98/00011163</strain>
    </source>
</reference>
<proteinExistence type="predicted"/>
<evidence type="ECO:0008006" key="2">
    <source>
        <dbReference type="Google" id="ProtNLM"/>
    </source>
</evidence>
<reference evidence="1" key="2">
    <citation type="submission" date="2020-02" db="EMBL/GenBank/DDBJ databases">
        <authorList>
            <consortium name="NCBI Pathogen Detection Project"/>
        </authorList>
    </citation>
    <scope>NUCLEOTIDE SEQUENCE</scope>
    <source>
        <strain evidence="1">MA.CK_98/00011163</strain>
    </source>
</reference>
<protein>
    <recommendedName>
        <fullName evidence="2">Eaa protein</fullName>
    </recommendedName>
</protein>
<dbReference type="AlphaFoldDB" id="A0A747XJE1"/>
<gene>
    <name evidence="1" type="ORF">G8O00_001005</name>
</gene>
<sequence length="129" mass="14447">MTAHNTVPECYNLESVYDERINPLMQQIIAICREHNMPMVASFAYENCEEKGRCYCTTALTFEGRHIKEFAEATSVIPAAVVPEEVPATLRDEIIDLCDGYEIGDVGAQEIWSACRLFMIQGESLPALV</sequence>
<comment type="caution">
    <text evidence="1">The sequence shown here is derived from an EMBL/GenBank/DDBJ whole genome shotgun (WGS) entry which is preliminary data.</text>
</comment>
<organism evidence="1">
    <name type="scientific">Salmonella enterica</name>
    <name type="common">Salmonella choleraesuis</name>
    <dbReference type="NCBI Taxonomy" id="28901"/>
    <lineage>
        <taxon>Bacteria</taxon>
        <taxon>Pseudomonadati</taxon>
        <taxon>Pseudomonadota</taxon>
        <taxon>Gammaproteobacteria</taxon>
        <taxon>Enterobacterales</taxon>
        <taxon>Enterobacteriaceae</taxon>
        <taxon>Salmonella</taxon>
    </lineage>
</organism>
<name>A0A747XJE1_SALER</name>
<dbReference type="EMBL" id="DAAVHS010000002">
    <property type="protein sequence ID" value="HAF4697648.1"/>
    <property type="molecule type" value="Genomic_DNA"/>
</dbReference>